<feature type="binding site" evidence="5">
    <location>
        <position position="259"/>
    </location>
    <ligand>
        <name>Mg(2+)</name>
        <dbReference type="ChEBI" id="CHEBI:18420"/>
    </ligand>
</feature>
<evidence type="ECO:0000256" key="5">
    <source>
        <dbReference type="PIRSR" id="PIRSR000915-3"/>
    </source>
</evidence>
<feature type="binding site" evidence="5">
    <location>
        <position position="32"/>
    </location>
    <ligand>
        <name>Mg(2+)</name>
        <dbReference type="ChEBI" id="CHEBI:18420"/>
    </ligand>
</feature>
<keyword evidence="6" id="KW-1185">Reference proteome</keyword>
<reference evidence="7" key="1">
    <citation type="submission" date="2025-08" db="UniProtKB">
        <authorList>
            <consortium name="RefSeq"/>
        </authorList>
    </citation>
    <scope>IDENTIFICATION</scope>
    <source>
        <strain evidence="7">11010-0011.00</strain>
        <tissue evidence="7">Whole body</tissue>
    </source>
</reference>
<dbReference type="InterPro" id="IPR036412">
    <property type="entry name" value="HAD-like_sf"/>
</dbReference>
<gene>
    <name evidence="7" type="primary">LOC115632257</name>
</gene>
<feature type="binding site" evidence="4">
    <location>
        <position position="234"/>
    </location>
    <ligand>
        <name>substrate</name>
    </ligand>
</feature>
<dbReference type="PIRSF" id="PIRSF000915">
    <property type="entry name" value="PGP-type_phosphatase"/>
    <property type="match status" value="1"/>
</dbReference>
<protein>
    <submittedName>
        <fullName evidence="7">Glycerol-3-phosphate phosphatase</fullName>
    </submittedName>
</protein>
<dbReference type="OrthoDB" id="413953at2759"/>
<dbReference type="InterPro" id="IPR023214">
    <property type="entry name" value="HAD_sf"/>
</dbReference>
<evidence type="ECO:0000256" key="1">
    <source>
        <dbReference type="ARBA" id="ARBA00022801"/>
    </source>
</evidence>
<dbReference type="Pfam" id="PF13344">
    <property type="entry name" value="Hydrolase_6"/>
    <property type="match status" value="1"/>
</dbReference>
<sequence>MSKAGVVNLLDLPPLQVTGWLQTFDTVISDCDATLWHDDVAIPGAADVLNLLQRRFGKRVYLITNNGTKTRQEIFERSQRLGFELASEAQIISPTSTIVNYLRQSDKFDGKKQRVYVVGNAAIERELSGAGIESFGAGKPEQLDIKWQDFVEREFSTPTAAVDVGAVVVGWDEHYSYCKMARACHILTANPDCAFLTTNKDAVHKYPAYHIPGTGAFVAGIEACAEREALEMGKPNPLVLEPLLKGSALDVKRTLMVGDCLKIDVSFARNCGMQSLLVGTGSYQLETLHALQADSSASNPLVPDVYLPKLGDLLPYI</sequence>
<feature type="active site" description="Proton donor" evidence="3">
    <location>
        <position position="32"/>
    </location>
</feature>
<comment type="similarity">
    <text evidence="2">Belongs to the HAD-like hydrolase superfamily.</text>
</comment>
<dbReference type="GO" id="GO:0016791">
    <property type="term" value="F:phosphatase activity"/>
    <property type="evidence" value="ECO:0007669"/>
    <property type="project" value="InterPro"/>
</dbReference>
<keyword evidence="1 2" id="KW-0378">Hydrolase</keyword>
<dbReference type="GO" id="GO:0005737">
    <property type="term" value="C:cytoplasm"/>
    <property type="evidence" value="ECO:0007669"/>
    <property type="project" value="TreeGrafter"/>
</dbReference>
<dbReference type="RefSeq" id="XP_030385190.1">
    <property type="nucleotide sequence ID" value="XM_030529330.1"/>
</dbReference>
<proteinExistence type="inferred from homology"/>
<evidence type="ECO:0000256" key="2">
    <source>
        <dbReference type="PIRNR" id="PIRNR000915"/>
    </source>
</evidence>
<dbReference type="Gene3D" id="3.40.50.1000">
    <property type="entry name" value="HAD superfamily/HAD-like"/>
    <property type="match status" value="2"/>
</dbReference>
<dbReference type="NCBIfam" id="TIGR01452">
    <property type="entry name" value="PGP_euk"/>
    <property type="match status" value="1"/>
</dbReference>
<feature type="binding site" evidence="4">
    <location>
        <position position="204"/>
    </location>
    <ligand>
        <name>substrate</name>
    </ligand>
</feature>
<dbReference type="NCBIfam" id="TIGR01460">
    <property type="entry name" value="HAD-SF-IIA"/>
    <property type="match status" value="1"/>
</dbReference>
<evidence type="ECO:0000256" key="3">
    <source>
        <dbReference type="PIRSR" id="PIRSR000915-1"/>
    </source>
</evidence>
<dbReference type="InterPro" id="IPR006357">
    <property type="entry name" value="HAD-SF_hydro_IIA"/>
</dbReference>
<dbReference type="SUPFAM" id="SSF56784">
    <property type="entry name" value="HAD-like"/>
    <property type="match status" value="1"/>
</dbReference>
<organism evidence="6 7">
    <name type="scientific">Drosophila lebanonensis</name>
    <name type="common">Fruit fly</name>
    <name type="synonym">Scaptodrosophila lebanonensis</name>
    <dbReference type="NCBI Taxonomy" id="7225"/>
    <lineage>
        <taxon>Eukaryota</taxon>
        <taxon>Metazoa</taxon>
        <taxon>Ecdysozoa</taxon>
        <taxon>Arthropoda</taxon>
        <taxon>Hexapoda</taxon>
        <taxon>Insecta</taxon>
        <taxon>Pterygota</taxon>
        <taxon>Neoptera</taxon>
        <taxon>Endopterygota</taxon>
        <taxon>Diptera</taxon>
        <taxon>Brachycera</taxon>
        <taxon>Muscomorpha</taxon>
        <taxon>Ephydroidea</taxon>
        <taxon>Drosophilidae</taxon>
        <taxon>Scaptodrosophila</taxon>
    </lineage>
</organism>
<dbReference type="InterPro" id="IPR006349">
    <property type="entry name" value="PGP_euk"/>
</dbReference>
<name>A0A6J2UAZ0_DROLE</name>
<dbReference type="Proteomes" id="UP000504634">
    <property type="component" value="Unplaced"/>
</dbReference>
<dbReference type="PANTHER" id="PTHR19288:SF93">
    <property type="entry name" value="FI11325P-RELATED"/>
    <property type="match status" value="1"/>
</dbReference>
<dbReference type="GeneID" id="115632257"/>
<dbReference type="PANTHER" id="PTHR19288">
    <property type="entry name" value="4-NITROPHENYLPHOSPHATASE-RELATED"/>
    <property type="match status" value="1"/>
</dbReference>
<evidence type="ECO:0000313" key="7">
    <source>
        <dbReference type="RefSeq" id="XP_030385190.1"/>
    </source>
</evidence>
<evidence type="ECO:0000313" key="6">
    <source>
        <dbReference type="Proteomes" id="UP000504634"/>
    </source>
</evidence>
<comment type="cofactor">
    <cofactor evidence="5">
        <name>Mg(2+)</name>
        <dbReference type="ChEBI" id="CHEBI:18420"/>
    </cofactor>
    <text evidence="5">Divalent metal ions. Mg(2+) is the most effective.</text>
</comment>
<dbReference type="AlphaFoldDB" id="A0A6J2UAZ0"/>
<dbReference type="GO" id="GO:0046872">
    <property type="term" value="F:metal ion binding"/>
    <property type="evidence" value="ECO:0007669"/>
    <property type="project" value="UniProtKB-KW"/>
</dbReference>
<accession>A0A6J2UAZ0</accession>
<dbReference type="Pfam" id="PF13242">
    <property type="entry name" value="Hydrolase_like"/>
    <property type="match status" value="1"/>
</dbReference>
<evidence type="ECO:0000256" key="4">
    <source>
        <dbReference type="PIRSR" id="PIRSR000915-2"/>
    </source>
</evidence>
<feature type="active site" description="Nucleophile" evidence="3">
    <location>
        <position position="30"/>
    </location>
</feature>
<keyword evidence="5" id="KW-0479">Metal-binding</keyword>
<keyword evidence="5" id="KW-0460">Magnesium</keyword>
<feature type="binding site" evidence="5">
    <location>
        <position position="30"/>
    </location>
    <ligand>
        <name>Mg(2+)</name>
        <dbReference type="ChEBI" id="CHEBI:18420"/>
    </ligand>
</feature>